<gene>
    <name evidence="2" type="ORF">Mco01_61530</name>
</gene>
<name>A0ABQ4G7V9_9ACTN</name>
<reference evidence="2 3" key="1">
    <citation type="submission" date="2021-01" db="EMBL/GenBank/DDBJ databases">
        <title>Whole genome shotgun sequence of Microbispora corallina NBRC 16416.</title>
        <authorList>
            <person name="Komaki H."/>
            <person name="Tamura T."/>
        </authorList>
    </citation>
    <scope>NUCLEOTIDE SEQUENCE [LARGE SCALE GENOMIC DNA]</scope>
    <source>
        <strain evidence="2 3">NBRC 16416</strain>
    </source>
</reference>
<dbReference type="InterPro" id="IPR041698">
    <property type="entry name" value="Methyltransf_25"/>
</dbReference>
<evidence type="ECO:0000313" key="2">
    <source>
        <dbReference type="EMBL" id="GIH43153.1"/>
    </source>
</evidence>
<protein>
    <recommendedName>
        <fullName evidence="1">Methyltransferase domain-containing protein</fullName>
    </recommendedName>
</protein>
<organism evidence="2 3">
    <name type="scientific">Microbispora corallina</name>
    <dbReference type="NCBI Taxonomy" id="83302"/>
    <lineage>
        <taxon>Bacteria</taxon>
        <taxon>Bacillati</taxon>
        <taxon>Actinomycetota</taxon>
        <taxon>Actinomycetes</taxon>
        <taxon>Streptosporangiales</taxon>
        <taxon>Streptosporangiaceae</taxon>
        <taxon>Microbispora</taxon>
    </lineage>
</organism>
<comment type="caution">
    <text evidence="2">The sequence shown here is derived from an EMBL/GenBank/DDBJ whole genome shotgun (WGS) entry which is preliminary data.</text>
</comment>
<evidence type="ECO:0000313" key="3">
    <source>
        <dbReference type="Proteomes" id="UP000603904"/>
    </source>
</evidence>
<accession>A0ABQ4G7V9</accession>
<feature type="domain" description="Methyltransferase" evidence="1">
    <location>
        <begin position="29"/>
        <end position="104"/>
    </location>
</feature>
<dbReference type="CDD" id="cd02440">
    <property type="entry name" value="AdoMet_MTases"/>
    <property type="match status" value="1"/>
</dbReference>
<dbReference type="SUPFAM" id="SSF53335">
    <property type="entry name" value="S-adenosyl-L-methionine-dependent methyltransferases"/>
    <property type="match status" value="1"/>
</dbReference>
<dbReference type="Gene3D" id="3.40.50.150">
    <property type="entry name" value="Vaccinia Virus protein VP39"/>
    <property type="match status" value="1"/>
</dbReference>
<dbReference type="RefSeq" id="WP_204060297.1">
    <property type="nucleotide sequence ID" value="NZ_BAAAGP010000029.1"/>
</dbReference>
<sequence>MACRAVPPARTRGAWELLGLLDVRQGDHVCEVGCGPGALLRALDQQNRAPTICGLDPSADMLAMASRHNAAAVASGRVLLALGTADRTGQDDGNFDRVVSVNNVAMC</sequence>
<dbReference type="Proteomes" id="UP000603904">
    <property type="component" value="Unassembled WGS sequence"/>
</dbReference>
<proteinExistence type="predicted"/>
<dbReference type="Pfam" id="PF13649">
    <property type="entry name" value="Methyltransf_25"/>
    <property type="match status" value="1"/>
</dbReference>
<evidence type="ECO:0000259" key="1">
    <source>
        <dbReference type="Pfam" id="PF13649"/>
    </source>
</evidence>
<keyword evidence="3" id="KW-1185">Reference proteome</keyword>
<dbReference type="EMBL" id="BOOC01000035">
    <property type="protein sequence ID" value="GIH43153.1"/>
    <property type="molecule type" value="Genomic_DNA"/>
</dbReference>
<dbReference type="InterPro" id="IPR029063">
    <property type="entry name" value="SAM-dependent_MTases_sf"/>
</dbReference>